<keyword evidence="2" id="KW-1185">Reference proteome</keyword>
<sequence length="76" mass="8814">MEVLILKQIQYPENVHLISGNHEAADINALFGFHLEFIERMGENDGIWHGRGSISYLTIFHLQCLLRRKMFVCTVV</sequence>
<proteinExistence type="predicted"/>
<dbReference type="InterPro" id="IPR029052">
    <property type="entry name" value="Metallo-depent_PP-like"/>
</dbReference>
<dbReference type="SUPFAM" id="SSF56300">
    <property type="entry name" value="Metallo-dependent phosphatases"/>
    <property type="match status" value="1"/>
</dbReference>
<dbReference type="AlphaFoldDB" id="A0A2U1N491"/>
<dbReference type="PANTHER" id="PTHR46422:SF6">
    <property type="entry name" value="SERINE_THREONINE-PROTEIN PHOSPHATASE BSL1"/>
    <property type="match status" value="1"/>
</dbReference>
<accession>A0A2U1N491</accession>
<dbReference type="PANTHER" id="PTHR46422">
    <property type="entry name" value="SERINE/THREONINE-PROTEIN PHOSPHATASE BSL3"/>
    <property type="match status" value="1"/>
</dbReference>
<evidence type="ECO:0000313" key="2">
    <source>
        <dbReference type="Proteomes" id="UP000245207"/>
    </source>
</evidence>
<evidence type="ECO:0000313" key="1">
    <source>
        <dbReference type="EMBL" id="PWA68330.1"/>
    </source>
</evidence>
<comment type="caution">
    <text evidence="1">The sequence shown here is derived from an EMBL/GenBank/DDBJ whole genome shotgun (WGS) entry which is preliminary data.</text>
</comment>
<reference evidence="1 2" key="1">
    <citation type="journal article" date="2018" name="Mol. Plant">
        <title>The genome of Artemisia annua provides insight into the evolution of Asteraceae family and artemisinin biosynthesis.</title>
        <authorList>
            <person name="Shen Q."/>
            <person name="Zhang L."/>
            <person name="Liao Z."/>
            <person name="Wang S."/>
            <person name="Yan T."/>
            <person name="Shi P."/>
            <person name="Liu M."/>
            <person name="Fu X."/>
            <person name="Pan Q."/>
            <person name="Wang Y."/>
            <person name="Lv Z."/>
            <person name="Lu X."/>
            <person name="Zhang F."/>
            <person name="Jiang W."/>
            <person name="Ma Y."/>
            <person name="Chen M."/>
            <person name="Hao X."/>
            <person name="Li L."/>
            <person name="Tang Y."/>
            <person name="Lv G."/>
            <person name="Zhou Y."/>
            <person name="Sun X."/>
            <person name="Brodelius P.E."/>
            <person name="Rose J.K.C."/>
            <person name="Tang K."/>
        </authorList>
    </citation>
    <scope>NUCLEOTIDE SEQUENCE [LARGE SCALE GENOMIC DNA]</scope>
    <source>
        <strain evidence="2">cv. Huhao1</strain>
        <tissue evidence="1">Leaf</tissue>
    </source>
</reference>
<dbReference type="OrthoDB" id="309851at2759"/>
<gene>
    <name evidence="1" type="ORF">CTI12_AA308770</name>
</gene>
<organism evidence="1 2">
    <name type="scientific">Artemisia annua</name>
    <name type="common">Sweet wormwood</name>
    <dbReference type="NCBI Taxonomy" id="35608"/>
    <lineage>
        <taxon>Eukaryota</taxon>
        <taxon>Viridiplantae</taxon>
        <taxon>Streptophyta</taxon>
        <taxon>Embryophyta</taxon>
        <taxon>Tracheophyta</taxon>
        <taxon>Spermatophyta</taxon>
        <taxon>Magnoliopsida</taxon>
        <taxon>eudicotyledons</taxon>
        <taxon>Gunneridae</taxon>
        <taxon>Pentapetalae</taxon>
        <taxon>asterids</taxon>
        <taxon>campanulids</taxon>
        <taxon>Asterales</taxon>
        <taxon>Asteraceae</taxon>
        <taxon>Asteroideae</taxon>
        <taxon>Anthemideae</taxon>
        <taxon>Artemisiinae</taxon>
        <taxon>Artemisia</taxon>
    </lineage>
</organism>
<dbReference type="Proteomes" id="UP000245207">
    <property type="component" value="Unassembled WGS sequence"/>
</dbReference>
<dbReference type="Gene3D" id="3.60.21.10">
    <property type="match status" value="1"/>
</dbReference>
<dbReference type="EMBL" id="PKPP01003658">
    <property type="protein sequence ID" value="PWA68330.1"/>
    <property type="molecule type" value="Genomic_DNA"/>
</dbReference>
<dbReference type="STRING" id="35608.A0A2U1N491"/>
<protein>
    <submittedName>
        <fullName evidence="1">Protein phosphatase</fullName>
    </submittedName>
</protein>
<name>A0A2U1N491_ARTAN</name>